<evidence type="ECO:0000256" key="5">
    <source>
        <dbReference type="ARBA" id="ARBA00022801"/>
    </source>
</evidence>
<feature type="binding site" evidence="8">
    <location>
        <position position="79"/>
    </location>
    <ligand>
        <name>Zn(2+)</name>
        <dbReference type="ChEBI" id="CHEBI:29105"/>
        <note>catalytic</note>
    </ligand>
</feature>
<evidence type="ECO:0000313" key="10">
    <source>
        <dbReference type="EMBL" id="WBW49887.1"/>
    </source>
</evidence>
<comment type="cofactor">
    <cofactor evidence="8">
        <name>Zn(2+)</name>
        <dbReference type="ChEBI" id="CHEBI:29105"/>
    </cofactor>
    <text evidence="8">Binds 1 zinc ion per subunit.</text>
</comment>
<comment type="subunit">
    <text evidence="2 8">Homodimer.</text>
</comment>
<evidence type="ECO:0000256" key="4">
    <source>
        <dbReference type="ARBA" id="ARBA00022723"/>
    </source>
</evidence>
<proteinExistence type="inferred from homology"/>
<comment type="function">
    <text evidence="8">Catalyzes the deamination of adenosine to inosine at the wobble position 34 of tRNA(Arg2).</text>
</comment>
<feature type="domain" description="CMP/dCMP-type deaminase" evidence="9">
    <location>
        <begin position="1"/>
        <end position="105"/>
    </location>
</feature>
<dbReference type="PANTHER" id="PTHR11079">
    <property type="entry name" value="CYTOSINE DEAMINASE FAMILY MEMBER"/>
    <property type="match status" value="1"/>
</dbReference>
<evidence type="ECO:0000256" key="3">
    <source>
        <dbReference type="ARBA" id="ARBA00022694"/>
    </source>
</evidence>
<dbReference type="Pfam" id="PF14437">
    <property type="entry name" value="MafB19-deam"/>
    <property type="match status" value="1"/>
</dbReference>
<evidence type="ECO:0000256" key="1">
    <source>
        <dbReference type="ARBA" id="ARBA00010669"/>
    </source>
</evidence>
<dbReference type="EMBL" id="CP115667">
    <property type="protein sequence ID" value="WBW49887.1"/>
    <property type="molecule type" value="Genomic_DNA"/>
</dbReference>
<dbReference type="Proteomes" id="UP001210339">
    <property type="component" value="Chromosome"/>
</dbReference>
<dbReference type="EC" id="3.5.4.33" evidence="8"/>
<accession>A0ABY7QT25</accession>
<comment type="catalytic activity">
    <reaction evidence="7 8">
        <text>adenosine(34) in tRNA + H2O + H(+) = inosine(34) in tRNA + NH4(+)</text>
        <dbReference type="Rhea" id="RHEA:43168"/>
        <dbReference type="Rhea" id="RHEA-COMP:10373"/>
        <dbReference type="Rhea" id="RHEA-COMP:10374"/>
        <dbReference type="ChEBI" id="CHEBI:15377"/>
        <dbReference type="ChEBI" id="CHEBI:15378"/>
        <dbReference type="ChEBI" id="CHEBI:28938"/>
        <dbReference type="ChEBI" id="CHEBI:74411"/>
        <dbReference type="ChEBI" id="CHEBI:82852"/>
        <dbReference type="EC" id="3.5.4.33"/>
    </reaction>
</comment>
<comment type="similarity">
    <text evidence="1">Belongs to the cytidine and deoxycytidylate deaminase family. ADAT2 subfamily.</text>
</comment>
<evidence type="ECO:0000256" key="2">
    <source>
        <dbReference type="ARBA" id="ARBA00011738"/>
    </source>
</evidence>
<dbReference type="PROSITE" id="PS00903">
    <property type="entry name" value="CYT_DCMP_DEAMINASES_1"/>
    <property type="match status" value="1"/>
</dbReference>
<dbReference type="InterPro" id="IPR016193">
    <property type="entry name" value="Cytidine_deaminase-like"/>
</dbReference>
<name>A0ABY7QT25_9FIRM</name>
<reference evidence="10 11" key="1">
    <citation type="submission" date="2023-01" db="EMBL/GenBank/DDBJ databases">
        <authorList>
            <person name="Lee S.H."/>
            <person name="Jung H.S."/>
            <person name="Yun J.U."/>
        </authorList>
    </citation>
    <scope>NUCLEOTIDE SEQUENCE [LARGE SCALE GENOMIC DNA]</scope>
    <source>
        <strain evidence="10 11">CBA3646</strain>
    </source>
</reference>
<feature type="active site" description="Proton donor" evidence="8">
    <location>
        <position position="48"/>
    </location>
</feature>
<keyword evidence="4 8" id="KW-0479">Metal-binding</keyword>
<dbReference type="PROSITE" id="PS51747">
    <property type="entry name" value="CYT_DCMP_DEAMINASES_2"/>
    <property type="match status" value="1"/>
</dbReference>
<organism evidence="10 11">
    <name type="scientific">Peptoniphilus equinus</name>
    <dbReference type="NCBI Taxonomy" id="3016343"/>
    <lineage>
        <taxon>Bacteria</taxon>
        <taxon>Bacillati</taxon>
        <taxon>Bacillota</taxon>
        <taxon>Tissierellia</taxon>
        <taxon>Tissierellales</taxon>
        <taxon>Peptoniphilaceae</taxon>
        <taxon>Peptoniphilus</taxon>
    </lineage>
</organism>
<dbReference type="InterPro" id="IPR028883">
    <property type="entry name" value="tRNA_aden_deaminase"/>
</dbReference>
<sequence>MDEALALAKKSMETGDVPIGAVVVRDGVIIGRGFNQKEHTGLASEHAEMIALKEAAATLGHSHLEDCTLYVTLEPCLMCAGAMVNFRLGKVVIGARNGRFGCCGTSVNVLTTSNHEPDVVFTEDQRCSQLLSSFFKQLRTMRKG</sequence>
<dbReference type="InterPro" id="IPR058535">
    <property type="entry name" value="MafB19-deam"/>
</dbReference>
<keyword evidence="3 8" id="KW-0819">tRNA processing</keyword>
<protein>
    <recommendedName>
        <fullName evidence="8">tRNA-specific adenosine deaminase</fullName>
        <ecNumber evidence="8">3.5.4.33</ecNumber>
    </recommendedName>
</protein>
<dbReference type="PANTHER" id="PTHR11079:SF202">
    <property type="entry name" value="TRNA-SPECIFIC ADENOSINE DEAMINASE"/>
    <property type="match status" value="1"/>
</dbReference>
<evidence type="ECO:0000259" key="9">
    <source>
        <dbReference type="PROSITE" id="PS51747"/>
    </source>
</evidence>
<dbReference type="Gene3D" id="3.40.140.10">
    <property type="entry name" value="Cytidine Deaminase, domain 2"/>
    <property type="match status" value="1"/>
</dbReference>
<dbReference type="CDD" id="cd01285">
    <property type="entry name" value="nucleoside_deaminase"/>
    <property type="match status" value="1"/>
</dbReference>
<evidence type="ECO:0000256" key="7">
    <source>
        <dbReference type="ARBA" id="ARBA00048045"/>
    </source>
</evidence>
<gene>
    <name evidence="8" type="primary">tadA</name>
    <name evidence="10" type="ORF">O6R05_07760</name>
</gene>
<dbReference type="InterPro" id="IPR016192">
    <property type="entry name" value="APOBEC/CMP_deaminase_Zn-bd"/>
</dbReference>
<feature type="binding site" evidence="8">
    <location>
        <position position="76"/>
    </location>
    <ligand>
        <name>Zn(2+)</name>
        <dbReference type="ChEBI" id="CHEBI:29105"/>
        <note>catalytic</note>
    </ligand>
</feature>
<evidence type="ECO:0000313" key="11">
    <source>
        <dbReference type="Proteomes" id="UP001210339"/>
    </source>
</evidence>
<dbReference type="InterPro" id="IPR002125">
    <property type="entry name" value="CMP_dCMP_dom"/>
</dbReference>
<evidence type="ECO:0000256" key="6">
    <source>
        <dbReference type="ARBA" id="ARBA00022833"/>
    </source>
</evidence>
<keyword evidence="11" id="KW-1185">Reference proteome</keyword>
<dbReference type="RefSeq" id="WP_271191418.1">
    <property type="nucleotide sequence ID" value="NZ_CP115667.1"/>
</dbReference>
<keyword evidence="6 8" id="KW-0862">Zinc</keyword>
<feature type="binding site" evidence="8">
    <location>
        <position position="46"/>
    </location>
    <ligand>
        <name>Zn(2+)</name>
        <dbReference type="ChEBI" id="CHEBI:29105"/>
        <note>catalytic</note>
    </ligand>
</feature>
<dbReference type="HAMAP" id="MF_00972">
    <property type="entry name" value="tRNA_aden_deaminase"/>
    <property type="match status" value="1"/>
</dbReference>
<evidence type="ECO:0000256" key="8">
    <source>
        <dbReference type="HAMAP-Rule" id="MF_00972"/>
    </source>
</evidence>
<keyword evidence="5 8" id="KW-0378">Hydrolase</keyword>
<dbReference type="SUPFAM" id="SSF53927">
    <property type="entry name" value="Cytidine deaminase-like"/>
    <property type="match status" value="1"/>
</dbReference>